<dbReference type="InterPro" id="IPR028992">
    <property type="entry name" value="Hedgehog/Intein_dom"/>
</dbReference>
<dbReference type="OrthoDB" id="6305173at2"/>
<keyword evidence="3" id="KW-1185">Reference proteome</keyword>
<evidence type="ECO:0000259" key="1">
    <source>
        <dbReference type="Pfam" id="PF13403"/>
    </source>
</evidence>
<gene>
    <name evidence="2" type="ORF">LOKVESSMR4R_01775</name>
</gene>
<protein>
    <submittedName>
        <fullName evidence="2">Hint domain protein</fullName>
    </submittedName>
</protein>
<dbReference type="AlphaFoldDB" id="A0A1Y0EC67"/>
<accession>A0A1Y0EC67</accession>
<organism evidence="2 3">
    <name type="scientific">Yoonia vestfoldensis</name>
    <dbReference type="NCBI Taxonomy" id="245188"/>
    <lineage>
        <taxon>Bacteria</taxon>
        <taxon>Pseudomonadati</taxon>
        <taxon>Pseudomonadota</taxon>
        <taxon>Alphaproteobacteria</taxon>
        <taxon>Rhodobacterales</taxon>
        <taxon>Paracoccaceae</taxon>
        <taxon>Yoonia</taxon>
    </lineage>
</organism>
<proteinExistence type="predicted"/>
<dbReference type="Pfam" id="PF13403">
    <property type="entry name" value="Hint_2"/>
    <property type="match status" value="1"/>
</dbReference>
<dbReference type="EMBL" id="CP021431">
    <property type="protein sequence ID" value="ARU01088.1"/>
    <property type="molecule type" value="Genomic_DNA"/>
</dbReference>
<dbReference type="Proteomes" id="UP000195273">
    <property type="component" value="Chromosome"/>
</dbReference>
<dbReference type="SUPFAM" id="SSF51294">
    <property type="entry name" value="Hedgehog/intein (Hint) domain"/>
    <property type="match status" value="1"/>
</dbReference>
<dbReference type="RefSeq" id="WP_087207610.1">
    <property type="nucleotide sequence ID" value="NZ_CP021431.1"/>
</dbReference>
<evidence type="ECO:0000313" key="2">
    <source>
        <dbReference type="EMBL" id="ARU01088.1"/>
    </source>
</evidence>
<dbReference type="Gene3D" id="2.170.16.10">
    <property type="entry name" value="Hedgehog/Intein (Hint) domain"/>
    <property type="match status" value="1"/>
</dbReference>
<dbReference type="STRING" id="1122181.GCA_000382265_03577"/>
<sequence length="318" mass="34500">MPSHLITIEVFRAEDVTVVDGVLQGEPLGFADELVLDDLYALAPQAAMLALDLIAEPAGLRRKTGARNAVHLDCCLTLMAPDGTTHDALVLVEENAGLAVGIYLMALGDIMPDCAYRLVGIARETATRRFAEAAAGSFARGTRITMGDGTMQPVETLSPGDLVLTRDAGKQPLRHVTQATMRATGRFAPVIITQGALHNEADLVLRPDHRIFIYQRSDLLGTGHAEVLIRARQLVDGVTVLRKRGGYVDYFQLVLDDHHIIYAEGIAAESHLVDANTKHAMPAGAKLHRHRPHLDYEVRDSLIDPATAADLLRRASTC</sequence>
<dbReference type="InterPro" id="IPR036844">
    <property type="entry name" value="Hint_dom_sf"/>
</dbReference>
<name>A0A1Y0EC67_9RHOB</name>
<reference evidence="2 3" key="1">
    <citation type="submission" date="2017-05" db="EMBL/GenBank/DDBJ databases">
        <title>Genome Sequence of Loktanella vestfoldensis Strain SMR4r Isolated from a Culture of the Diatom Skeletonema marinoi.</title>
        <authorList>
            <person name="Topel M."/>
            <person name="Pinder M.I.M."/>
            <person name="Johansson O.N."/>
            <person name="Kourtchenko O."/>
            <person name="Godhe A."/>
            <person name="Clarke A.K."/>
        </authorList>
    </citation>
    <scope>NUCLEOTIDE SEQUENCE [LARGE SCALE GENOMIC DNA]</scope>
    <source>
        <strain evidence="2 3">SMR4r</strain>
    </source>
</reference>
<feature type="domain" description="Hedgehog/Intein (Hint)" evidence="1">
    <location>
        <begin position="137"/>
        <end position="272"/>
    </location>
</feature>
<evidence type="ECO:0000313" key="3">
    <source>
        <dbReference type="Proteomes" id="UP000195273"/>
    </source>
</evidence>
<dbReference type="KEGG" id="lvs:LOKVESSMR4R_01775"/>